<organism evidence="3 4">
    <name type="scientific">Zancudomyces culisetae</name>
    <name type="common">Gut fungus</name>
    <name type="synonym">Smittium culisetae</name>
    <dbReference type="NCBI Taxonomy" id="1213189"/>
    <lineage>
        <taxon>Eukaryota</taxon>
        <taxon>Fungi</taxon>
        <taxon>Fungi incertae sedis</taxon>
        <taxon>Zoopagomycota</taxon>
        <taxon>Kickxellomycotina</taxon>
        <taxon>Harpellomycetes</taxon>
        <taxon>Harpellales</taxon>
        <taxon>Legeriomycetaceae</taxon>
        <taxon>Zancudomyces</taxon>
    </lineage>
</organism>
<feature type="region of interest" description="Disordered" evidence="2">
    <location>
        <begin position="991"/>
        <end position="1020"/>
    </location>
</feature>
<feature type="compositionally biased region" description="Polar residues" evidence="2">
    <location>
        <begin position="137"/>
        <end position="146"/>
    </location>
</feature>
<feature type="region of interest" description="Disordered" evidence="2">
    <location>
        <begin position="1094"/>
        <end position="1126"/>
    </location>
</feature>
<feature type="region of interest" description="Disordered" evidence="2">
    <location>
        <begin position="315"/>
        <end position="339"/>
    </location>
</feature>
<dbReference type="Proteomes" id="UP000188320">
    <property type="component" value="Unassembled WGS sequence"/>
</dbReference>
<feature type="compositionally biased region" description="Low complexity" evidence="2">
    <location>
        <begin position="925"/>
        <end position="941"/>
    </location>
</feature>
<gene>
    <name evidence="3" type="ORF">AX774_g2212</name>
</gene>
<feature type="region of interest" description="Disordered" evidence="2">
    <location>
        <begin position="128"/>
        <end position="166"/>
    </location>
</feature>
<sequence length="1162" mass="130405">MNEYLIGIAEAARDKGDMDMRAHSVDFRGKSTEIESIRGEENKPAKNTREDEMNFESEKLRDDMQRLNICYVDKAGDSNVSVYEGLEMGHDRKMAYNKSGPGVKNYSRVGNSRVLDFVEKVTDIASISGGEGSGSEVNSTSRSGGRNTIGRHVLSSGDSIRREQSVSPRNVQELILNYEHIIEGSKSGSQTGNSPPSMMLPRKKQFDRDRAFKALSMVGPETTVRYTASEFTPTAPQKRQQARTLLGETLEEQLRRGGDRRRGMRGNMGVGADANINVGNHPHRITVYEIDEMRRQYQKETKEQQIGTRMRRNTNACNDRSVNGDWSGGNRGNNNVSRNWNRHSMVLGEGIMDKKHFDVQRETHSRETSYLWDEGLENWSGADFTRDPSRKRESTRNGLVDSGLTRINRGNFSGAQRGGAVEPLRSSDMSVSGKVFETNTSAKNTPTATPVTATAPAIGAGTRVPSGRQGRRDSIMVRTMSYQLSDLREQEHTITYGNETQENHEHVIASREENRKLQKLVNENMNLRIQNNKLSEYLNRVTDGELGMVMEEMNRVASSNAVANREMNQLNIQLNEYKTQLRDLKMQLSTHLEDDRIKSKQAAREKERVLAMLSESERRVKDLSAELSGHDDYIKALQRENETLQQLCEQLQHDSIEERSNAEKWMQLARIKGFDNTKRQVAEVDESSATSADKKNRYRESMATSSSITTTIIPSSTADGNYKNTKESKDAAVQKDLALALKLAEQQRNLAHEEYALAVQRYEAEICNYQDRLKFYQDRATELEAKVNKLESFIVDSSFDYNKDTNSIKHNDDSELVDLLKQKLELAEKESKFKDRQLDQLKLRLSTLSSIASPSRNTLTPVYQKQQQQQQQQFLPDSPWSSVYNKNVTVGVGIGTSTSNSNSNTSNPFITHNPDITNARNDHTASGSNENNNKNNAGNIGDIDNTDLIAARLNLLGEKSLQHKQKAPILVLNATEMDNKKDIIINEEFDDNQNGDFDIANQPTQRQHQPPPPSIDDVDNSIATPTAANGAQYCIVKSRKDGTPVVADLKNSTARLNLLGEKSLQHKQKAPILVLNATEMDNKKDIIINEEFDDNQNGDFDIANQPTQRQHQPPPPSIDDVDNSIATPTAANGAQYCIVKSRKDGTPVVADLKNSSIFTQLF</sequence>
<dbReference type="EMBL" id="LSSK01000224">
    <property type="protein sequence ID" value="OMH84267.1"/>
    <property type="molecule type" value="Genomic_DNA"/>
</dbReference>
<feature type="region of interest" description="Disordered" evidence="2">
    <location>
        <begin position="254"/>
        <end position="277"/>
    </location>
</feature>
<evidence type="ECO:0000313" key="3">
    <source>
        <dbReference type="EMBL" id="OMH84267.1"/>
    </source>
</evidence>
<proteinExistence type="predicted"/>
<feature type="compositionally biased region" description="Low complexity" evidence="2">
    <location>
        <begin position="445"/>
        <end position="462"/>
    </location>
</feature>
<comment type="caution">
    <text evidence="3">The sequence shown here is derived from an EMBL/GenBank/DDBJ whole genome shotgun (WGS) entry which is preliminary data.</text>
</comment>
<feature type="region of interest" description="Disordered" evidence="2">
    <location>
        <begin position="440"/>
        <end position="470"/>
    </location>
</feature>
<accession>A0A1R1PTJ0</accession>
<reference evidence="4" key="1">
    <citation type="submission" date="2017-01" db="EMBL/GenBank/DDBJ databases">
        <authorList>
            <person name="Wang Y."/>
            <person name="White M."/>
            <person name="Kvist S."/>
            <person name="Moncalvo J.-M."/>
        </authorList>
    </citation>
    <scope>NUCLEOTIDE SEQUENCE [LARGE SCALE GENOMIC DNA]</scope>
    <source>
        <strain evidence="4">COL-18-3</strain>
    </source>
</reference>
<keyword evidence="1" id="KW-0175">Coiled coil</keyword>
<evidence type="ECO:0000256" key="1">
    <source>
        <dbReference type="SAM" id="Coils"/>
    </source>
</evidence>
<keyword evidence="4" id="KW-1185">Reference proteome</keyword>
<evidence type="ECO:0000313" key="4">
    <source>
        <dbReference type="Proteomes" id="UP000188320"/>
    </source>
</evidence>
<feature type="region of interest" description="Disordered" evidence="2">
    <location>
        <begin position="895"/>
        <end position="941"/>
    </location>
</feature>
<evidence type="ECO:0000256" key="2">
    <source>
        <dbReference type="SAM" id="MobiDB-lite"/>
    </source>
</evidence>
<feature type="coiled-coil region" evidence="1">
    <location>
        <begin position="773"/>
        <end position="844"/>
    </location>
</feature>
<feature type="compositionally biased region" description="Low complexity" evidence="2">
    <location>
        <begin position="864"/>
        <end position="873"/>
    </location>
</feature>
<dbReference type="AlphaFoldDB" id="A0A1R1PTJ0"/>
<feature type="compositionally biased region" description="Polar residues" evidence="2">
    <location>
        <begin position="908"/>
        <end position="919"/>
    </location>
</feature>
<feature type="region of interest" description="Disordered" evidence="2">
    <location>
        <begin position="855"/>
        <end position="879"/>
    </location>
</feature>
<feature type="coiled-coil region" evidence="1">
    <location>
        <begin position="510"/>
        <end position="654"/>
    </location>
</feature>
<name>A0A1R1PTJ0_ZANCU</name>
<protein>
    <submittedName>
        <fullName evidence="3">Uncharacterized protein</fullName>
    </submittedName>
</protein>
<feature type="compositionally biased region" description="Low complexity" evidence="2">
    <location>
        <begin position="895"/>
        <end position="907"/>
    </location>
</feature>